<feature type="transmembrane region" description="Helical" evidence="2">
    <location>
        <begin position="37"/>
        <end position="59"/>
    </location>
</feature>
<feature type="region of interest" description="Disordered" evidence="1">
    <location>
        <begin position="132"/>
        <end position="153"/>
    </location>
</feature>
<dbReference type="Gene3D" id="1.25.40.10">
    <property type="entry name" value="Tetratricopeptide repeat domain"/>
    <property type="match status" value="1"/>
</dbReference>
<evidence type="ECO:0000313" key="3">
    <source>
        <dbReference type="EMBL" id="QBG36599.1"/>
    </source>
</evidence>
<dbReference type="AlphaFoldDB" id="A0A4P6P8I4"/>
<dbReference type="OrthoDB" id="5406098at2"/>
<evidence type="ECO:0000256" key="1">
    <source>
        <dbReference type="SAM" id="MobiDB-lite"/>
    </source>
</evidence>
<gene>
    <name evidence="3" type="ORF">EMK97_13155</name>
</gene>
<keyword evidence="2" id="KW-0812">Transmembrane</keyword>
<dbReference type="Pfam" id="PF14559">
    <property type="entry name" value="TPR_19"/>
    <property type="match status" value="1"/>
</dbReference>
<organism evidence="3 4">
    <name type="scientific">Litorilituus sediminis</name>
    <dbReference type="NCBI Taxonomy" id="718192"/>
    <lineage>
        <taxon>Bacteria</taxon>
        <taxon>Pseudomonadati</taxon>
        <taxon>Pseudomonadota</taxon>
        <taxon>Gammaproteobacteria</taxon>
        <taxon>Alteromonadales</taxon>
        <taxon>Colwelliaceae</taxon>
        <taxon>Litorilituus</taxon>
    </lineage>
</organism>
<dbReference type="InterPro" id="IPR019734">
    <property type="entry name" value="TPR_rpt"/>
</dbReference>
<dbReference type="RefSeq" id="WP_130602902.1">
    <property type="nucleotide sequence ID" value="NZ_CP034759.1"/>
</dbReference>
<dbReference type="SMART" id="SM00028">
    <property type="entry name" value="TPR"/>
    <property type="match status" value="4"/>
</dbReference>
<proteinExistence type="predicted"/>
<dbReference type="SUPFAM" id="SSF48452">
    <property type="entry name" value="TPR-like"/>
    <property type="match status" value="1"/>
</dbReference>
<evidence type="ECO:0000256" key="2">
    <source>
        <dbReference type="SAM" id="Phobius"/>
    </source>
</evidence>
<name>A0A4P6P8I4_9GAMM</name>
<reference evidence="3 4" key="1">
    <citation type="submission" date="2018-12" db="EMBL/GenBank/DDBJ databases">
        <title>Complete genome of Litorilituus sediminis.</title>
        <authorList>
            <person name="Liu A."/>
            <person name="Rong J."/>
        </authorList>
    </citation>
    <scope>NUCLEOTIDE SEQUENCE [LARGE SCALE GENOMIC DNA]</scope>
    <source>
        <strain evidence="3 4">JCM 17549</strain>
    </source>
</reference>
<dbReference type="KEGG" id="lsd:EMK97_13155"/>
<protein>
    <submittedName>
        <fullName evidence="3">MSHA biogenesis protein MshN</fullName>
    </submittedName>
</protein>
<dbReference type="Proteomes" id="UP000290244">
    <property type="component" value="Chromosome"/>
</dbReference>
<accession>A0A4P6P8I4</accession>
<sequence>MSVINQMLKDLEQRSPEQGGGNAAPIAVPEKTSTVKVVAYTVLVLLVVNAVGIYIWQLLNENSALKQQNQARPAAISTSVNSQQSTPIKVIENKEQATAKLPSKEEVIENSSTDKEAFAEQMAAKNMPRRELSKAQFPPVQASEQSAVKPPVSENKVAVKQVQQATNSVVNHAQVTPASKEQELQVTAKPVAKMSVSRRQLTAEELVTQKMAQAEELLAAKDIAKAEQRLEDILIISPNHIQARKKLAALWFGRKAYQKASNLLSQGIALYPQDKSLRVMKAQVHLKQQQATLAYQTLLPLAELEDVEYQVMLANVAQQSSQWQSAIDAYKLLEKMQPGSGRWPLGLAIVYDKTSQFPLAIQAYKAALLKSGLTASSAEFAEQRIKALGE</sequence>
<evidence type="ECO:0000313" key="4">
    <source>
        <dbReference type="Proteomes" id="UP000290244"/>
    </source>
</evidence>
<keyword evidence="2" id="KW-0472">Membrane</keyword>
<dbReference type="InterPro" id="IPR011990">
    <property type="entry name" value="TPR-like_helical_dom_sf"/>
</dbReference>
<keyword evidence="4" id="KW-1185">Reference proteome</keyword>
<keyword evidence="2" id="KW-1133">Transmembrane helix</keyword>
<dbReference type="EMBL" id="CP034759">
    <property type="protein sequence ID" value="QBG36599.1"/>
    <property type="molecule type" value="Genomic_DNA"/>
</dbReference>